<dbReference type="PANTHER" id="PTHR45458:SF3">
    <property type="entry name" value="CHAIN DEHYDROGENASE (ATSC), PUTATIVE-RELATED"/>
    <property type="match status" value="1"/>
</dbReference>
<dbReference type="Pfam" id="PF00106">
    <property type="entry name" value="adh_short"/>
    <property type="match status" value="1"/>
</dbReference>
<dbReference type="SUPFAM" id="SSF51735">
    <property type="entry name" value="NAD(P)-binding Rossmann-fold domains"/>
    <property type="match status" value="1"/>
</dbReference>
<dbReference type="OrthoDB" id="7289984at2759"/>
<evidence type="ECO:0000313" key="1">
    <source>
        <dbReference type="EMBL" id="TRX88364.1"/>
    </source>
</evidence>
<proteinExistence type="predicted"/>
<gene>
    <name evidence="1" type="ORF">FHL15_010740</name>
</gene>
<dbReference type="InterPro" id="IPR036291">
    <property type="entry name" value="NAD(P)-bd_dom_sf"/>
</dbReference>
<dbReference type="PANTHER" id="PTHR45458">
    <property type="entry name" value="SHORT-CHAIN DEHYDROGENASE/REDUCTASE SDR"/>
    <property type="match status" value="1"/>
</dbReference>
<dbReference type="InterPro" id="IPR002347">
    <property type="entry name" value="SDR_fam"/>
</dbReference>
<dbReference type="EMBL" id="VFLP01000090">
    <property type="protein sequence ID" value="TRX88364.1"/>
    <property type="molecule type" value="Genomic_DNA"/>
</dbReference>
<keyword evidence="2" id="KW-1185">Reference proteome</keyword>
<evidence type="ECO:0008006" key="3">
    <source>
        <dbReference type="Google" id="ProtNLM"/>
    </source>
</evidence>
<reference evidence="2" key="1">
    <citation type="submission" date="2019-06" db="EMBL/GenBank/DDBJ databases">
        <title>Draft genome sequence of the griseofulvin-producing fungus Xylaria cubensis strain G536.</title>
        <authorList>
            <person name="Mead M.E."/>
            <person name="Raja H.A."/>
            <person name="Steenwyk J.L."/>
            <person name="Knowles S.L."/>
            <person name="Oberlies N.H."/>
            <person name="Rokas A."/>
        </authorList>
    </citation>
    <scope>NUCLEOTIDE SEQUENCE [LARGE SCALE GENOMIC DNA]</scope>
    <source>
        <strain evidence="2">G536</strain>
    </source>
</reference>
<dbReference type="InterPro" id="IPR052184">
    <property type="entry name" value="SDR_enzymes"/>
</dbReference>
<name>A0A553HK83_9PEZI</name>
<dbReference type="PRINTS" id="PR00081">
    <property type="entry name" value="GDHRDH"/>
</dbReference>
<evidence type="ECO:0000313" key="2">
    <source>
        <dbReference type="Proteomes" id="UP000319160"/>
    </source>
</evidence>
<protein>
    <recommendedName>
        <fullName evidence="3">NAD(P)-binding protein</fullName>
    </recommendedName>
</protein>
<dbReference type="Proteomes" id="UP000319160">
    <property type="component" value="Unassembled WGS sequence"/>
</dbReference>
<sequence length="247" mass="26543">MSSYLVTGASRGLGFEFVRQLSEDPKNIVVGLVRDKATTDKKKTVDVVASIVNGSLDVIIANAALMGQHSQFEPLGVVGEKTPQGLEADLLETFKVNVIGNIHLFNLYMPLILKGRAKKIITISSGLGDVDMAREHKLAISAPYAISKTAMNAAAVKFHAQYADQGVLFLNICPGVVNTGIFEPSEDQLKAVLEQEAKFKVYSPRYQGPVTPAESVGKLLLQINKASLEGGYGGGFISHLGKGEKWL</sequence>
<dbReference type="AlphaFoldDB" id="A0A553HK83"/>
<comment type="caution">
    <text evidence="1">The sequence shown here is derived from an EMBL/GenBank/DDBJ whole genome shotgun (WGS) entry which is preliminary data.</text>
</comment>
<organism evidence="1 2">
    <name type="scientific">Xylaria flabelliformis</name>
    <dbReference type="NCBI Taxonomy" id="2512241"/>
    <lineage>
        <taxon>Eukaryota</taxon>
        <taxon>Fungi</taxon>
        <taxon>Dikarya</taxon>
        <taxon>Ascomycota</taxon>
        <taxon>Pezizomycotina</taxon>
        <taxon>Sordariomycetes</taxon>
        <taxon>Xylariomycetidae</taxon>
        <taxon>Xylariales</taxon>
        <taxon>Xylariaceae</taxon>
        <taxon>Xylaria</taxon>
    </lineage>
</organism>
<dbReference type="GO" id="GO:0016616">
    <property type="term" value="F:oxidoreductase activity, acting on the CH-OH group of donors, NAD or NADP as acceptor"/>
    <property type="evidence" value="ECO:0007669"/>
    <property type="project" value="TreeGrafter"/>
</dbReference>
<dbReference type="Gene3D" id="3.40.50.720">
    <property type="entry name" value="NAD(P)-binding Rossmann-like Domain"/>
    <property type="match status" value="1"/>
</dbReference>
<accession>A0A553HK83</accession>